<sequence>MQSRKKQQFMKDLQIIYDELQSRQDSLNKYYELLDESKTHDRADAVVDAFLKLLDIPRDKDSEMAALTRIVNLREDALEQVLEKSGASKKEIAMKKELAYGFVSTLHITRHESFIGWVEEHKLLTPFYRALIFGVHFVGIRLSEWQSYWTEHIIHSVNLELSEMFNGDDAKVFEMLQGESLLDKDESGCVGDRCYSVLKKEDTGYKSVAYAQAFPEQVKGVTTALEQLMMLLKQYEDDVFNQKQEWLDYFGAIWEAFGHTNPDELIGKWAEVDRKWMAVKTPLQVGHPLEYYEDHYRKAVALEWDLRIVNPALQEGSPTRQNIKDFASKMAEEFGSQAQKTMAKNLTQVDETQLYIGQPILYYAAEFNGLFSAQVVPNDEQVSAELGKKIFAYADFVMESKKSKPVMKLSVETMGETFVKAQRELIDTNPALWQELYDISTVGHEYGHILWIDSDTETKMNGTGQFKNIEEFKATSGGLMAFFHNEKEALKNHVVDDVVSRAVGLMAWREVGEVLPYYCEGLIHLDILFGSGVISYDGEIKIDYSKYDAMKEAYINAYKNLADTYLKKVDASEYLEQYAVKNEGVYLPKNEKIKSFVAHYYARYKEIGQQTVSL</sequence>
<dbReference type="AlphaFoldDB" id="A0A1W1BLI2"/>
<dbReference type="EMBL" id="FPHI01000008">
    <property type="protein sequence ID" value="SFV54345.1"/>
    <property type="molecule type" value="Genomic_DNA"/>
</dbReference>
<accession>A0A1W1BLI2</accession>
<gene>
    <name evidence="2" type="ORF">MNB_SV-3-3</name>
</gene>
<name>A0A1W1BLI2_9ZZZZ</name>
<evidence type="ECO:0000259" key="1">
    <source>
        <dbReference type="Pfam" id="PF25448"/>
    </source>
</evidence>
<dbReference type="NCBIfam" id="NF033805">
    <property type="entry name" value="invasion_CiaB"/>
    <property type="match status" value="1"/>
</dbReference>
<feature type="domain" description="DUF7897" evidence="1">
    <location>
        <begin position="10"/>
        <end position="610"/>
    </location>
</feature>
<dbReference type="Pfam" id="PF25448">
    <property type="entry name" value="DUF7897"/>
    <property type="match status" value="1"/>
</dbReference>
<proteinExistence type="predicted"/>
<protein>
    <submittedName>
        <fullName evidence="2">Campylobacter invasion antigen B (CiaB)</fullName>
    </submittedName>
</protein>
<dbReference type="InterPro" id="IPR057219">
    <property type="entry name" value="DUF7897"/>
</dbReference>
<evidence type="ECO:0000313" key="2">
    <source>
        <dbReference type="EMBL" id="SFV54345.1"/>
    </source>
</evidence>
<organism evidence="2">
    <name type="scientific">hydrothermal vent metagenome</name>
    <dbReference type="NCBI Taxonomy" id="652676"/>
    <lineage>
        <taxon>unclassified sequences</taxon>
        <taxon>metagenomes</taxon>
        <taxon>ecological metagenomes</taxon>
    </lineage>
</organism>
<reference evidence="2" key="1">
    <citation type="submission" date="2016-10" db="EMBL/GenBank/DDBJ databases">
        <authorList>
            <person name="de Groot N.N."/>
        </authorList>
    </citation>
    <scope>NUCLEOTIDE SEQUENCE</scope>
</reference>